<feature type="domain" description="SLH" evidence="2">
    <location>
        <begin position="516"/>
        <end position="579"/>
    </location>
</feature>
<keyword evidence="1" id="KW-0732">Signal</keyword>
<comment type="caution">
    <text evidence="3">The sequence shown here is derived from an EMBL/GenBank/DDBJ whole genome shotgun (WGS) entry which is preliminary data.</text>
</comment>
<reference evidence="3 4" key="1">
    <citation type="submission" date="2017-01" db="EMBL/GenBank/DDBJ databases">
        <title>Genome analysis of Paenibacillus selenitrireducens ES3-24.</title>
        <authorList>
            <person name="Xu D."/>
            <person name="Yao R."/>
            <person name="Zheng S."/>
        </authorList>
    </citation>
    <scope>NUCLEOTIDE SEQUENCE [LARGE SCALE GENOMIC DNA]</scope>
    <source>
        <strain evidence="3 4">ES3-24</strain>
    </source>
</reference>
<evidence type="ECO:0000256" key="1">
    <source>
        <dbReference type="SAM" id="SignalP"/>
    </source>
</evidence>
<organism evidence="3 4">
    <name type="scientific">Paenibacillus selenitireducens</name>
    <dbReference type="NCBI Taxonomy" id="1324314"/>
    <lineage>
        <taxon>Bacteria</taxon>
        <taxon>Bacillati</taxon>
        <taxon>Bacillota</taxon>
        <taxon>Bacilli</taxon>
        <taxon>Bacillales</taxon>
        <taxon>Paenibacillaceae</taxon>
        <taxon>Paenibacillus</taxon>
    </lineage>
</organism>
<proteinExistence type="predicted"/>
<evidence type="ECO:0000259" key="2">
    <source>
        <dbReference type="PROSITE" id="PS51272"/>
    </source>
</evidence>
<sequence length="695" mass="78082">MNRACMLFLSILLISAMMAGCANTSNEPNTKVKVRQVEPITPNSQIRPLDVPTEAAPDLKTAAEDLKRKITESWPYLGKVWSGANLSDYHLYLTDGGHTYRISTQTFQEVPLRDVEAVMKMPTREHAGQFYTIHAEGQKGLFLRFSDETLAQMKKEREKGSSNEVSAWFHRATEQTFRIYVQEPKWKQAMKLQTDQTLSYPVMSKPRLYRALLLNHLSLAYIDNTGRSSHLGKAKYWYDQYRQYAAADANSMLFADVVQGSAAYVADMADAYATVGHDAKSEDIRSFLMKKNVTQTLQAAEPITKESEWIGRIAGQLANEKSIPWKDAAIKGVPAVDSLLKSVKYEWEQTPKSVQDQIDQITAARNKELATTLDLFMSDVNTRKRALLVVPGDALQQRYEVNGYFRHKDYNGQLWNQFTGEFQFESGYLGLRLKTIGMQQNPYKQIDAIKNQGIVAIIPVWDEDFTVSDGIMKMKTGLTEGSFKVIVSADQYGRKLYIADEPKKNGQSNNPMKPLAEAKALRDIEGHWAKEEIQSLVDRGILHGYTDGTFKPDGRITRAEFTKTIVDAYQLKPIAGKVFEDTKGHWAKDVIATASGHGIVEGINENQFAPNDPITRQEVAVILVKAAKLSKITFTQPEKQFNDVGDIAFWAKDDVLTLALHGVMGGDETGRLRPLRFTTRGEAASLLDKALNLKK</sequence>
<evidence type="ECO:0000313" key="3">
    <source>
        <dbReference type="EMBL" id="OPA75784.1"/>
    </source>
</evidence>
<accession>A0A1T2X7D4</accession>
<evidence type="ECO:0000313" key="4">
    <source>
        <dbReference type="Proteomes" id="UP000190188"/>
    </source>
</evidence>
<dbReference type="PANTHER" id="PTHR43308">
    <property type="entry name" value="OUTER MEMBRANE PROTEIN ALPHA-RELATED"/>
    <property type="match status" value="1"/>
</dbReference>
<dbReference type="RefSeq" id="WP_078501118.1">
    <property type="nucleotide sequence ID" value="NZ_MSZX01000008.1"/>
</dbReference>
<gene>
    <name evidence="3" type="ORF">BVG16_20875</name>
</gene>
<feature type="domain" description="SLH" evidence="2">
    <location>
        <begin position="638"/>
        <end position="695"/>
    </location>
</feature>
<name>A0A1T2X7D4_9BACL</name>
<dbReference type="OrthoDB" id="504962at2"/>
<dbReference type="Proteomes" id="UP000190188">
    <property type="component" value="Unassembled WGS sequence"/>
</dbReference>
<feature type="chain" id="PRO_5038741530" description="SLH domain-containing protein" evidence="1">
    <location>
        <begin position="20"/>
        <end position="695"/>
    </location>
</feature>
<dbReference type="InterPro" id="IPR001119">
    <property type="entry name" value="SLH_dom"/>
</dbReference>
<dbReference type="STRING" id="1324314.BVG16_20875"/>
<keyword evidence="4" id="KW-1185">Reference proteome</keyword>
<dbReference type="AlphaFoldDB" id="A0A1T2X7D4"/>
<dbReference type="PROSITE" id="PS51257">
    <property type="entry name" value="PROKAR_LIPOPROTEIN"/>
    <property type="match status" value="1"/>
</dbReference>
<feature type="signal peptide" evidence="1">
    <location>
        <begin position="1"/>
        <end position="19"/>
    </location>
</feature>
<dbReference type="PROSITE" id="PS51272">
    <property type="entry name" value="SLH"/>
    <property type="match status" value="3"/>
</dbReference>
<dbReference type="PANTHER" id="PTHR43308:SF5">
    <property type="entry name" value="S-LAYER PROTEIN _ PEPTIDOGLYCAN ENDO-BETA-N-ACETYLGLUCOSAMINIDASE"/>
    <property type="match status" value="1"/>
</dbReference>
<dbReference type="Pfam" id="PF00395">
    <property type="entry name" value="SLH"/>
    <property type="match status" value="3"/>
</dbReference>
<dbReference type="EMBL" id="MSZX01000008">
    <property type="protein sequence ID" value="OPA75784.1"/>
    <property type="molecule type" value="Genomic_DNA"/>
</dbReference>
<dbReference type="InterPro" id="IPR051465">
    <property type="entry name" value="Cell_Envelope_Struct_Comp"/>
</dbReference>
<feature type="domain" description="SLH" evidence="2">
    <location>
        <begin position="581"/>
        <end position="637"/>
    </location>
</feature>
<protein>
    <recommendedName>
        <fullName evidence="2">SLH domain-containing protein</fullName>
    </recommendedName>
</protein>